<gene>
    <name evidence="1" type="ORF">E2C01_071031</name>
</gene>
<dbReference type="EMBL" id="VSRR010043761">
    <property type="protein sequence ID" value="MPC76614.1"/>
    <property type="molecule type" value="Genomic_DNA"/>
</dbReference>
<protein>
    <submittedName>
        <fullName evidence="1">Uncharacterized protein</fullName>
    </submittedName>
</protein>
<dbReference type="AlphaFoldDB" id="A0A5B7I730"/>
<reference evidence="1 2" key="1">
    <citation type="submission" date="2019-05" db="EMBL/GenBank/DDBJ databases">
        <title>Another draft genome of Portunus trituberculatus and its Hox gene families provides insights of decapod evolution.</title>
        <authorList>
            <person name="Jeong J.-H."/>
            <person name="Song I."/>
            <person name="Kim S."/>
            <person name="Choi T."/>
            <person name="Kim D."/>
            <person name="Ryu S."/>
            <person name="Kim W."/>
        </authorList>
    </citation>
    <scope>NUCLEOTIDE SEQUENCE [LARGE SCALE GENOMIC DNA]</scope>
    <source>
        <tissue evidence="1">Muscle</tissue>
    </source>
</reference>
<proteinExistence type="predicted"/>
<keyword evidence="2" id="KW-1185">Reference proteome</keyword>
<name>A0A5B7I730_PORTR</name>
<comment type="caution">
    <text evidence="1">The sequence shown here is derived from an EMBL/GenBank/DDBJ whole genome shotgun (WGS) entry which is preliminary data.</text>
</comment>
<dbReference type="Proteomes" id="UP000324222">
    <property type="component" value="Unassembled WGS sequence"/>
</dbReference>
<evidence type="ECO:0000313" key="1">
    <source>
        <dbReference type="EMBL" id="MPC76614.1"/>
    </source>
</evidence>
<sequence>MHRSSSTSYLALMCRNGAKRDIKYRVLSVFVSVSPVQQDVPCLAGAWGSGAEW</sequence>
<organism evidence="1 2">
    <name type="scientific">Portunus trituberculatus</name>
    <name type="common">Swimming crab</name>
    <name type="synonym">Neptunus trituberculatus</name>
    <dbReference type="NCBI Taxonomy" id="210409"/>
    <lineage>
        <taxon>Eukaryota</taxon>
        <taxon>Metazoa</taxon>
        <taxon>Ecdysozoa</taxon>
        <taxon>Arthropoda</taxon>
        <taxon>Crustacea</taxon>
        <taxon>Multicrustacea</taxon>
        <taxon>Malacostraca</taxon>
        <taxon>Eumalacostraca</taxon>
        <taxon>Eucarida</taxon>
        <taxon>Decapoda</taxon>
        <taxon>Pleocyemata</taxon>
        <taxon>Brachyura</taxon>
        <taxon>Eubrachyura</taxon>
        <taxon>Portunoidea</taxon>
        <taxon>Portunidae</taxon>
        <taxon>Portuninae</taxon>
        <taxon>Portunus</taxon>
    </lineage>
</organism>
<accession>A0A5B7I730</accession>
<evidence type="ECO:0000313" key="2">
    <source>
        <dbReference type="Proteomes" id="UP000324222"/>
    </source>
</evidence>